<dbReference type="Gene3D" id="1.10.12.10">
    <property type="entry name" value="Lyase 2-enoyl-coa Hydratase, Chain A, domain 2"/>
    <property type="match status" value="1"/>
</dbReference>
<accession>A0A6J7F947</accession>
<evidence type="ECO:0000313" key="1">
    <source>
        <dbReference type="EMBL" id="CAB4891561.1"/>
    </source>
</evidence>
<dbReference type="EMBL" id="CAFBMC010000013">
    <property type="protein sequence ID" value="CAB4891561.1"/>
    <property type="molecule type" value="Genomic_DNA"/>
</dbReference>
<dbReference type="CDD" id="cd06558">
    <property type="entry name" value="crotonase-like"/>
    <property type="match status" value="1"/>
</dbReference>
<reference evidence="1" key="1">
    <citation type="submission" date="2020-05" db="EMBL/GenBank/DDBJ databases">
        <authorList>
            <person name="Chiriac C."/>
            <person name="Salcher M."/>
            <person name="Ghai R."/>
            <person name="Kavagutti S V."/>
        </authorList>
    </citation>
    <scope>NUCLEOTIDE SEQUENCE</scope>
</reference>
<dbReference type="InterPro" id="IPR001753">
    <property type="entry name" value="Enoyl-CoA_hydra/iso"/>
</dbReference>
<organism evidence="1">
    <name type="scientific">freshwater metagenome</name>
    <dbReference type="NCBI Taxonomy" id="449393"/>
    <lineage>
        <taxon>unclassified sequences</taxon>
        <taxon>metagenomes</taxon>
        <taxon>ecological metagenomes</taxon>
    </lineage>
</organism>
<dbReference type="PANTHER" id="PTHR43459">
    <property type="entry name" value="ENOYL-COA HYDRATASE"/>
    <property type="match status" value="1"/>
</dbReference>
<dbReference type="InterPro" id="IPR014748">
    <property type="entry name" value="Enoyl-CoA_hydra_C"/>
</dbReference>
<dbReference type="Gene3D" id="3.90.226.10">
    <property type="entry name" value="2-enoyl-CoA Hydratase, Chain A, domain 1"/>
    <property type="match status" value="1"/>
</dbReference>
<dbReference type="SUPFAM" id="SSF52096">
    <property type="entry name" value="ClpP/crotonase"/>
    <property type="match status" value="1"/>
</dbReference>
<gene>
    <name evidence="1" type="ORF">UFOPK3495_00412</name>
</gene>
<dbReference type="InterPro" id="IPR029045">
    <property type="entry name" value="ClpP/crotonase-like_dom_sf"/>
</dbReference>
<proteinExistence type="predicted"/>
<protein>
    <submittedName>
        <fullName evidence="1">Unannotated protein</fullName>
    </submittedName>
</protein>
<name>A0A6J7F947_9ZZZZ</name>
<dbReference type="PANTHER" id="PTHR43459:SF1">
    <property type="entry name" value="EG:BACN32G11.4 PROTEIN"/>
    <property type="match status" value="1"/>
</dbReference>
<dbReference type="AlphaFoldDB" id="A0A6J7F947"/>
<sequence>MSVVNTFRDGARLTITLNRPDSLNSIVPDMLEEMLEILDAAASDTTLRVVVLTGAGRGFCAGGDLHGTGSGGRPGRVETAIAASRRVMRISQTFRSMPQQVIAAINGPCAGAGLSWACAADLRIAVDTTTFATAFASAAVGGDHGISWLLPRIVGLGRAAELMLLGEKFGADDALRIGLVSRVVPAAELMSVVDQWTTRLLGLAPGALAAMKANLRESQTLSLGEALDREAERLSYAFRHPDAGEAARAFLEQRPPHFAD</sequence>
<dbReference type="Pfam" id="PF00378">
    <property type="entry name" value="ECH_1"/>
    <property type="match status" value="1"/>
</dbReference>